<evidence type="ECO:0000259" key="7">
    <source>
        <dbReference type="Pfam" id="PF18962"/>
    </source>
</evidence>
<evidence type="ECO:0000256" key="2">
    <source>
        <dbReference type="ARBA" id="ARBA00022722"/>
    </source>
</evidence>
<dbReference type="SUPFAM" id="SSF54060">
    <property type="entry name" value="His-Me finger endonucleases"/>
    <property type="match status" value="1"/>
</dbReference>
<evidence type="ECO:0000313" key="8">
    <source>
        <dbReference type="EMBL" id="RXR32501.1"/>
    </source>
</evidence>
<feature type="region of interest" description="Disordered" evidence="5">
    <location>
        <begin position="451"/>
        <end position="478"/>
    </location>
</feature>
<dbReference type="GO" id="GO:0004518">
    <property type="term" value="F:nuclease activity"/>
    <property type="evidence" value="ECO:0007669"/>
    <property type="project" value="UniProtKB-KW"/>
</dbReference>
<protein>
    <submittedName>
        <fullName evidence="8">T9SS type A sorting domain-containing protein</fullName>
    </submittedName>
</protein>
<feature type="domain" description="Secretion system C-terminal sorting" evidence="7">
    <location>
        <begin position="585"/>
        <end position="652"/>
    </location>
</feature>
<dbReference type="InterPro" id="IPR026444">
    <property type="entry name" value="Secre_tail"/>
</dbReference>
<dbReference type="PANTHER" id="PTHR33607">
    <property type="entry name" value="ENDONUCLEASE-1"/>
    <property type="match status" value="1"/>
</dbReference>
<dbReference type="Proteomes" id="UP000289734">
    <property type="component" value="Unassembled WGS sequence"/>
</dbReference>
<comment type="similarity">
    <text evidence="1">Belongs to the EndA/NucM nuclease family.</text>
</comment>
<dbReference type="InterPro" id="IPR044925">
    <property type="entry name" value="His-Me_finger_sf"/>
</dbReference>
<organism evidence="8 9">
    <name type="scientific">Flavobacterium piscinae</name>
    <dbReference type="NCBI Taxonomy" id="2506424"/>
    <lineage>
        <taxon>Bacteria</taxon>
        <taxon>Pseudomonadati</taxon>
        <taxon>Bacteroidota</taxon>
        <taxon>Flavobacteriia</taxon>
        <taxon>Flavobacteriales</taxon>
        <taxon>Flavobacteriaceae</taxon>
        <taxon>Flavobacterium</taxon>
    </lineage>
</organism>
<dbReference type="InterPro" id="IPR007346">
    <property type="entry name" value="Endonuclease-I"/>
</dbReference>
<dbReference type="RefSeq" id="WP_129464015.1">
    <property type="nucleotide sequence ID" value="NZ_SBKQ01000006.1"/>
</dbReference>
<evidence type="ECO:0000256" key="3">
    <source>
        <dbReference type="ARBA" id="ARBA00022729"/>
    </source>
</evidence>
<keyword evidence="9" id="KW-1185">Reference proteome</keyword>
<evidence type="ECO:0000256" key="6">
    <source>
        <dbReference type="SAM" id="SignalP"/>
    </source>
</evidence>
<comment type="caution">
    <text evidence="8">The sequence shown here is derived from an EMBL/GenBank/DDBJ whole genome shotgun (WGS) entry which is preliminary data.</text>
</comment>
<reference evidence="9" key="1">
    <citation type="submission" date="2019-01" db="EMBL/GenBank/DDBJ databases">
        <title>Cytophagaceae bacterium strain CAR-16.</title>
        <authorList>
            <person name="Chen W.-M."/>
        </authorList>
    </citation>
    <scope>NUCLEOTIDE SEQUENCE [LARGE SCALE GENOMIC DNA]</scope>
    <source>
        <strain evidence="9">ICH-30</strain>
    </source>
</reference>
<keyword evidence="2" id="KW-0540">Nuclease</keyword>
<keyword evidence="3 6" id="KW-0732">Signal</keyword>
<dbReference type="Pfam" id="PF04231">
    <property type="entry name" value="Endonuclease_1"/>
    <property type="match status" value="1"/>
</dbReference>
<dbReference type="NCBIfam" id="TIGR04183">
    <property type="entry name" value="Por_Secre_tail"/>
    <property type="match status" value="1"/>
</dbReference>
<evidence type="ECO:0000256" key="1">
    <source>
        <dbReference type="ARBA" id="ARBA00006429"/>
    </source>
</evidence>
<proteinExistence type="inferred from homology"/>
<name>A0A4Q1KR15_9FLAO</name>
<dbReference type="GO" id="GO:0016787">
    <property type="term" value="F:hydrolase activity"/>
    <property type="evidence" value="ECO:0007669"/>
    <property type="project" value="UniProtKB-KW"/>
</dbReference>
<keyword evidence="4" id="KW-0378">Hydrolase</keyword>
<dbReference type="Pfam" id="PF18962">
    <property type="entry name" value="Por_Secre_tail"/>
    <property type="match status" value="1"/>
</dbReference>
<dbReference type="EMBL" id="SBKQ01000006">
    <property type="protein sequence ID" value="RXR32501.1"/>
    <property type="molecule type" value="Genomic_DNA"/>
</dbReference>
<gene>
    <name evidence="8" type="ORF">EQG68_06660</name>
</gene>
<feature type="signal peptide" evidence="6">
    <location>
        <begin position="1"/>
        <end position="19"/>
    </location>
</feature>
<evidence type="ECO:0000256" key="5">
    <source>
        <dbReference type="SAM" id="MobiDB-lite"/>
    </source>
</evidence>
<sequence length="653" mass="71206">MTKRVLLWVVFLLPFCFNAQVVINEVDADTPGLDVLEIVELKSETPYFSLDGYILVFFNGSTGGTGTLSYTSIDLSGLVTDGNGIVLLGNSQVNPAPSRLFPQNTVQNGPDAIAIYQDVIDSFPIDTPATTNNLVDAIIYGNSATQATALQTALNVFVQTNENVNSLAASQSIQRKNDGTYEVKTPTPRANNDGTGIIYNGIEVITSTTLLNEGESVTISFETDTPVAETVNFTLNLNNGTFSTDDYSGTISITIPIGTSSASTIIEILNDGLNDGDEEMSIVVETLPEGYITLNNNVKVRVLDVNFEVAEWGTPLTPTYGNVSSTAPAGYYASLEGLSGNALKQAIQDIIANPEVVRAHSYGDVVEILNNADQNPANNNQVWLMYVERPQTKIDYQTGASIVGFWNREHIFPQSRGGFSGGTSSFPDGIDIWLPTNANDILAGHSDAHHIRSEDGQENSSRGNRDYGSDYNGPTGNTGTWKGDVARSLFYMAVRYNGLTLVNGNPPDTIVGQMGDLASLLEWNETDPSDDFEMNRNNYIYTWQLNRNPFIDYPELANYVFGDNFGDQWFAPLSVGENNFSQVKVYPIPASDEITISGLENAADVTIFSLEGVQVYQTKMNGFTQLKLNLASGMYLMNIESDSQKWTKKIIIK</sequence>
<dbReference type="AlphaFoldDB" id="A0A4Q1KR15"/>
<dbReference type="PANTHER" id="PTHR33607:SF2">
    <property type="entry name" value="ENDONUCLEASE-1"/>
    <property type="match status" value="1"/>
</dbReference>
<dbReference type="OrthoDB" id="5485925at2"/>
<evidence type="ECO:0000256" key="4">
    <source>
        <dbReference type="ARBA" id="ARBA00022801"/>
    </source>
</evidence>
<accession>A0A4Q1KR15</accession>
<evidence type="ECO:0000313" key="9">
    <source>
        <dbReference type="Proteomes" id="UP000289734"/>
    </source>
</evidence>
<feature type="chain" id="PRO_5020266749" evidence="6">
    <location>
        <begin position="20"/>
        <end position="653"/>
    </location>
</feature>